<keyword evidence="9" id="KW-1185">Reference proteome</keyword>
<evidence type="ECO:0000256" key="1">
    <source>
        <dbReference type="ARBA" id="ARBA00004123"/>
    </source>
</evidence>
<reference evidence="9" key="1">
    <citation type="journal article" date="2006" name="Science">
        <title>Ancient noncoding elements conserved in the human genome.</title>
        <authorList>
            <person name="Venkatesh B."/>
            <person name="Kirkness E.F."/>
            <person name="Loh Y.H."/>
            <person name="Halpern A.L."/>
            <person name="Lee A.P."/>
            <person name="Johnson J."/>
            <person name="Dandona N."/>
            <person name="Viswanathan L.D."/>
            <person name="Tay A."/>
            <person name="Venter J.C."/>
            <person name="Strausberg R.L."/>
            <person name="Brenner S."/>
        </authorList>
    </citation>
    <scope>NUCLEOTIDE SEQUENCE [LARGE SCALE GENOMIC DNA]</scope>
</reference>
<dbReference type="InParanoid" id="A0A4W3K8N4"/>
<sequence length="501" mass="58205">MLCFLDNGIGMDPDEAGEVIHFGKSTKRAADSPLIGQYGNGLKSGSMRIGNDFILFTKKGNTMSCILISRTFCEKEGVDKVIVPLPSWHVITKEPSTTDLGKFSLETAIIYKYSPFKTEFDVMHQFDKITGTSGTLIVIYNLKLNDDGEPELDVDTDHSDILLTGMRMRGLQPERYSFRAYTAILYIVPRMRILIQGRKVQTKQLFLSLYRPRKYIYTSKQFKVRVEREVKESEQATKIGMRLIFNFALRCLNDMIRCYVKCKYYYYYYYCRVLKVPHKLCFIFGVNIQKRNMDGMFVYNSNRLIKMYERTGGILGIIHVPYGMMEPTHNKQDFANAKEYNNLLKVMDKFLLQYWKDLGIVQMGIVKFWNEFGYLSANWDLSPSDGLQYKRRRAAEVHVTLQCDLCLKWRTLPSNIEMDDTELPDIWVCYLSPQAEQNRCHAPEQLPHIPLGSLVKESGLSYEKQELLEKSIQRQQEKVNALQLQASISILMFHDLRTCLE</sequence>
<dbReference type="InterPro" id="IPR011124">
    <property type="entry name" value="Znf_CW"/>
</dbReference>
<dbReference type="OMA" id="CYMEPFK"/>
<evidence type="ECO:0000256" key="3">
    <source>
        <dbReference type="ARBA" id="ARBA00022771"/>
    </source>
</evidence>
<dbReference type="SUPFAM" id="SSF55874">
    <property type="entry name" value="ATPase domain of HSP90 chaperone/DNA topoisomerase II/histidine kinase"/>
    <property type="match status" value="1"/>
</dbReference>
<organism evidence="8 9">
    <name type="scientific">Callorhinchus milii</name>
    <name type="common">Ghost shark</name>
    <dbReference type="NCBI Taxonomy" id="7868"/>
    <lineage>
        <taxon>Eukaryota</taxon>
        <taxon>Metazoa</taxon>
        <taxon>Chordata</taxon>
        <taxon>Craniata</taxon>
        <taxon>Vertebrata</taxon>
        <taxon>Chondrichthyes</taxon>
        <taxon>Holocephali</taxon>
        <taxon>Chimaeriformes</taxon>
        <taxon>Callorhinchidae</taxon>
        <taxon>Callorhinchus</taxon>
    </lineage>
</organism>
<name>A0A4W3K8N4_CALMI</name>
<keyword evidence="3" id="KW-0863">Zinc-finger</keyword>
<reference evidence="9" key="3">
    <citation type="journal article" date="2014" name="Nature">
        <title>Elephant shark genome provides unique insights into gnathostome evolution.</title>
        <authorList>
            <consortium name="International Elephant Shark Genome Sequencing Consortium"/>
            <person name="Venkatesh B."/>
            <person name="Lee A.P."/>
            <person name="Ravi V."/>
            <person name="Maurya A.K."/>
            <person name="Lian M.M."/>
            <person name="Swann J.B."/>
            <person name="Ohta Y."/>
            <person name="Flajnik M.F."/>
            <person name="Sutoh Y."/>
            <person name="Kasahara M."/>
            <person name="Hoon S."/>
            <person name="Gangu V."/>
            <person name="Roy S.W."/>
            <person name="Irimia M."/>
            <person name="Korzh V."/>
            <person name="Kondrychyn I."/>
            <person name="Lim Z.W."/>
            <person name="Tay B.H."/>
            <person name="Tohari S."/>
            <person name="Kong K.W."/>
            <person name="Ho S."/>
            <person name="Lorente-Galdos B."/>
            <person name="Quilez J."/>
            <person name="Marques-Bonet T."/>
            <person name="Raney B.J."/>
            <person name="Ingham P.W."/>
            <person name="Tay A."/>
            <person name="Hillier L.W."/>
            <person name="Minx P."/>
            <person name="Boehm T."/>
            <person name="Wilson R.K."/>
            <person name="Brenner S."/>
            <person name="Warren W.C."/>
        </authorList>
    </citation>
    <scope>NUCLEOTIDE SEQUENCE [LARGE SCALE GENOMIC DNA]</scope>
</reference>
<evidence type="ECO:0000256" key="5">
    <source>
        <dbReference type="ARBA" id="ARBA00023054"/>
    </source>
</evidence>
<dbReference type="PANTHER" id="PTHR23337:SF6">
    <property type="entry name" value="MORC FAMILY CW-TYPE ZINC FINGER PROTEIN 1"/>
    <property type="match status" value="1"/>
</dbReference>
<dbReference type="GO" id="GO:0008270">
    <property type="term" value="F:zinc ion binding"/>
    <property type="evidence" value="ECO:0007669"/>
    <property type="project" value="UniProtKB-KW"/>
</dbReference>
<dbReference type="Ensembl" id="ENSCMIT00000048757.1">
    <property type="protein sequence ID" value="ENSCMIP00000048083.1"/>
    <property type="gene ID" value="ENSCMIG00000019675.1"/>
</dbReference>
<dbReference type="Proteomes" id="UP000314986">
    <property type="component" value="Unassembled WGS sequence"/>
</dbReference>
<reference evidence="8" key="4">
    <citation type="submission" date="2025-08" db="UniProtKB">
        <authorList>
            <consortium name="Ensembl"/>
        </authorList>
    </citation>
    <scope>IDENTIFICATION</scope>
</reference>
<keyword evidence="2" id="KW-0479">Metal-binding</keyword>
<dbReference type="Gene3D" id="3.30.565.10">
    <property type="entry name" value="Histidine kinase-like ATPase, C-terminal domain"/>
    <property type="match status" value="1"/>
</dbReference>
<dbReference type="PROSITE" id="PS51050">
    <property type="entry name" value="ZF_CW"/>
    <property type="match status" value="1"/>
</dbReference>
<feature type="domain" description="CW-type" evidence="7">
    <location>
        <begin position="394"/>
        <end position="448"/>
    </location>
</feature>
<dbReference type="PANTHER" id="PTHR23337">
    <property type="entry name" value="ZINC FINGER CW-TYPE COILED-COIL DOMAIN PROTEIN 1"/>
    <property type="match status" value="1"/>
</dbReference>
<protein>
    <recommendedName>
        <fullName evidence="7">CW-type domain-containing protein</fullName>
    </recommendedName>
</protein>
<proteinExistence type="predicted"/>
<reference evidence="9" key="2">
    <citation type="journal article" date="2007" name="PLoS Biol.">
        <title>Survey sequencing and comparative analysis of the elephant shark (Callorhinchus milii) genome.</title>
        <authorList>
            <person name="Venkatesh B."/>
            <person name="Kirkness E.F."/>
            <person name="Loh Y.H."/>
            <person name="Halpern A.L."/>
            <person name="Lee A.P."/>
            <person name="Johnson J."/>
            <person name="Dandona N."/>
            <person name="Viswanathan L.D."/>
            <person name="Tay A."/>
            <person name="Venter J.C."/>
            <person name="Strausberg R.L."/>
            <person name="Brenner S."/>
        </authorList>
    </citation>
    <scope>NUCLEOTIDE SEQUENCE [LARGE SCALE GENOMIC DNA]</scope>
</reference>
<comment type="subcellular location">
    <subcellularLocation>
        <location evidence="1">Nucleus</location>
    </subcellularLocation>
</comment>
<evidence type="ECO:0000256" key="6">
    <source>
        <dbReference type="ARBA" id="ARBA00023242"/>
    </source>
</evidence>
<dbReference type="GO" id="GO:0005634">
    <property type="term" value="C:nucleus"/>
    <property type="evidence" value="ECO:0007669"/>
    <property type="project" value="UniProtKB-SubCell"/>
</dbReference>
<accession>A0A4W3K8N4</accession>
<dbReference type="InterPro" id="IPR041006">
    <property type="entry name" value="Morc_S5"/>
</dbReference>
<keyword evidence="6" id="KW-0539">Nucleus</keyword>
<evidence type="ECO:0000256" key="4">
    <source>
        <dbReference type="ARBA" id="ARBA00022833"/>
    </source>
</evidence>
<evidence type="ECO:0000259" key="7">
    <source>
        <dbReference type="PROSITE" id="PS51050"/>
    </source>
</evidence>
<dbReference type="GeneTree" id="ENSGT00940000153998"/>
<dbReference type="Pfam" id="PF17942">
    <property type="entry name" value="Morc6_S5"/>
    <property type="match status" value="1"/>
</dbReference>
<keyword evidence="4" id="KW-0862">Zinc</keyword>
<reference evidence="8" key="5">
    <citation type="submission" date="2025-09" db="UniProtKB">
        <authorList>
            <consortium name="Ensembl"/>
        </authorList>
    </citation>
    <scope>IDENTIFICATION</scope>
</reference>
<dbReference type="Gene3D" id="3.30.40.100">
    <property type="match status" value="1"/>
</dbReference>
<dbReference type="AlphaFoldDB" id="A0A4W3K8N4"/>
<evidence type="ECO:0000313" key="8">
    <source>
        <dbReference type="Ensembl" id="ENSCMIP00000048083.1"/>
    </source>
</evidence>
<keyword evidence="5" id="KW-0175">Coiled coil</keyword>
<evidence type="ECO:0000256" key="2">
    <source>
        <dbReference type="ARBA" id="ARBA00022723"/>
    </source>
</evidence>
<dbReference type="Pfam" id="PF13589">
    <property type="entry name" value="HATPase_c_3"/>
    <property type="match status" value="1"/>
</dbReference>
<evidence type="ECO:0000313" key="9">
    <source>
        <dbReference type="Proteomes" id="UP000314986"/>
    </source>
</evidence>
<dbReference type="Pfam" id="PF07496">
    <property type="entry name" value="zf-CW"/>
    <property type="match status" value="1"/>
</dbReference>
<dbReference type="InterPro" id="IPR036890">
    <property type="entry name" value="HATPase_C_sf"/>
</dbReference>